<dbReference type="Pfam" id="PF01032">
    <property type="entry name" value="FecCD"/>
    <property type="match status" value="1"/>
</dbReference>
<dbReference type="Gene3D" id="1.10.3470.10">
    <property type="entry name" value="ABC transporter involved in vitamin B12 uptake, BtuC"/>
    <property type="match status" value="1"/>
</dbReference>
<evidence type="ECO:0000256" key="4">
    <source>
        <dbReference type="ARBA" id="ARBA00022475"/>
    </source>
</evidence>
<keyword evidence="4" id="KW-1003">Cell membrane</keyword>
<feature type="transmembrane region" description="Helical" evidence="8">
    <location>
        <begin position="339"/>
        <end position="359"/>
    </location>
</feature>
<name>A0A839PVB2_9MICO</name>
<evidence type="ECO:0000256" key="6">
    <source>
        <dbReference type="ARBA" id="ARBA00022989"/>
    </source>
</evidence>
<evidence type="ECO:0000313" key="10">
    <source>
        <dbReference type="Proteomes" id="UP000590811"/>
    </source>
</evidence>
<evidence type="ECO:0000256" key="3">
    <source>
        <dbReference type="ARBA" id="ARBA00022448"/>
    </source>
</evidence>
<proteinExistence type="inferred from homology"/>
<comment type="subcellular location">
    <subcellularLocation>
        <location evidence="1">Cell membrane</location>
        <topology evidence="1">Multi-pass membrane protein</topology>
    </subcellularLocation>
</comment>
<dbReference type="InterPro" id="IPR037294">
    <property type="entry name" value="ABC_BtuC-like"/>
</dbReference>
<feature type="transmembrane region" description="Helical" evidence="8">
    <location>
        <begin position="97"/>
        <end position="115"/>
    </location>
</feature>
<accession>A0A839PVB2</accession>
<reference evidence="9 10" key="1">
    <citation type="submission" date="2020-08" db="EMBL/GenBank/DDBJ databases">
        <title>Genomic Encyclopedia of Type Strains, Phase IV (KMG-V): Genome sequencing to study the core and pangenomes of soil and plant-associated prokaryotes.</title>
        <authorList>
            <person name="Whitman W."/>
        </authorList>
    </citation>
    <scope>NUCLEOTIDE SEQUENCE [LARGE SCALE GENOMIC DNA]</scope>
    <source>
        <strain evidence="9 10">B3ACCR2</strain>
    </source>
</reference>
<organism evidence="9 10">
    <name type="scientific">Terracoccus luteus</name>
    <dbReference type="NCBI Taxonomy" id="53356"/>
    <lineage>
        <taxon>Bacteria</taxon>
        <taxon>Bacillati</taxon>
        <taxon>Actinomycetota</taxon>
        <taxon>Actinomycetes</taxon>
        <taxon>Micrococcales</taxon>
        <taxon>Intrasporangiaceae</taxon>
        <taxon>Terracoccus</taxon>
    </lineage>
</organism>
<dbReference type="GO" id="GO:0022857">
    <property type="term" value="F:transmembrane transporter activity"/>
    <property type="evidence" value="ECO:0007669"/>
    <property type="project" value="InterPro"/>
</dbReference>
<dbReference type="PANTHER" id="PTHR30472">
    <property type="entry name" value="FERRIC ENTEROBACTIN TRANSPORT SYSTEM PERMEASE PROTEIN"/>
    <property type="match status" value="1"/>
</dbReference>
<feature type="transmembrane region" description="Helical" evidence="8">
    <location>
        <begin position="41"/>
        <end position="60"/>
    </location>
</feature>
<keyword evidence="6 8" id="KW-1133">Transmembrane helix</keyword>
<feature type="transmembrane region" description="Helical" evidence="8">
    <location>
        <begin position="182"/>
        <end position="203"/>
    </location>
</feature>
<dbReference type="Proteomes" id="UP000590811">
    <property type="component" value="Unassembled WGS sequence"/>
</dbReference>
<dbReference type="PANTHER" id="PTHR30472:SF24">
    <property type="entry name" value="FERRIC ENTEROBACTIN TRANSPORT SYSTEM PERMEASE PROTEIN FEPG"/>
    <property type="match status" value="1"/>
</dbReference>
<dbReference type="GO" id="GO:0005886">
    <property type="term" value="C:plasma membrane"/>
    <property type="evidence" value="ECO:0007669"/>
    <property type="project" value="UniProtKB-SubCell"/>
</dbReference>
<evidence type="ECO:0000256" key="5">
    <source>
        <dbReference type="ARBA" id="ARBA00022692"/>
    </source>
</evidence>
<evidence type="ECO:0000313" key="9">
    <source>
        <dbReference type="EMBL" id="MBB2986973.1"/>
    </source>
</evidence>
<keyword evidence="7 8" id="KW-0472">Membrane</keyword>
<dbReference type="InterPro" id="IPR000522">
    <property type="entry name" value="ABC_transptr_permease_BtuC"/>
</dbReference>
<dbReference type="EMBL" id="JACHVT010000004">
    <property type="protein sequence ID" value="MBB2986973.1"/>
    <property type="molecule type" value="Genomic_DNA"/>
</dbReference>
<feature type="transmembrane region" description="Helical" evidence="8">
    <location>
        <begin position="266"/>
        <end position="291"/>
    </location>
</feature>
<dbReference type="SUPFAM" id="SSF81345">
    <property type="entry name" value="ABC transporter involved in vitamin B12 uptake, BtuC"/>
    <property type="match status" value="1"/>
</dbReference>
<evidence type="ECO:0000256" key="7">
    <source>
        <dbReference type="ARBA" id="ARBA00023136"/>
    </source>
</evidence>
<evidence type="ECO:0000256" key="1">
    <source>
        <dbReference type="ARBA" id="ARBA00004651"/>
    </source>
</evidence>
<feature type="transmembrane region" description="Helical" evidence="8">
    <location>
        <begin position="223"/>
        <end position="245"/>
    </location>
</feature>
<feature type="transmembrane region" description="Helical" evidence="8">
    <location>
        <begin position="127"/>
        <end position="145"/>
    </location>
</feature>
<keyword evidence="5 8" id="KW-0812">Transmembrane</keyword>
<gene>
    <name evidence="9" type="ORF">FHW14_002138</name>
</gene>
<feature type="transmembrane region" description="Helical" evidence="8">
    <location>
        <begin position="311"/>
        <end position="332"/>
    </location>
</feature>
<dbReference type="GO" id="GO:0033214">
    <property type="term" value="P:siderophore-iron import into cell"/>
    <property type="evidence" value="ECO:0007669"/>
    <property type="project" value="TreeGrafter"/>
</dbReference>
<dbReference type="AlphaFoldDB" id="A0A839PVB2"/>
<evidence type="ECO:0000256" key="8">
    <source>
        <dbReference type="SAM" id="Phobius"/>
    </source>
</evidence>
<keyword evidence="3" id="KW-0813">Transport</keyword>
<protein>
    <submittedName>
        <fullName evidence="9">Iron complex transport system permease protein</fullName>
    </submittedName>
</protein>
<feature type="transmembrane region" description="Helical" evidence="8">
    <location>
        <begin position="151"/>
        <end position="170"/>
    </location>
</feature>
<sequence>MSAPVTTSTTPATVLAPGGEAQDAVRLVVHARRRPLRRVRAVVAGLAVLAVAALLARTLLGEYTVTVIDFVRILRGETIEGAPGASFIVMEAKLPRAVLGALAGAAFGAAGAMFQTTLRNPLASPDIIGVSLGASAAAVLALTFFDAQGLVLPLVALLGAVGVSLVMYLVSRGTSLAGQRMVLVGIGIAALLSSVIQFVMTRATIQDAQASLVWLTGSLSRATWPVIGLLAVGLLVLLPVLAALVPRMRAAELGDDLSTTLGAPAAGARLGLVVAVAFAAFATAATGPIAFVAFLSGPIARRLTGGRTSLWAAALVGSVIVIAGDFLGSYLIPDVNLPVGVITGALGAPLMIVAVIAAGRHGKA</sequence>
<comment type="caution">
    <text evidence="9">The sequence shown here is derived from an EMBL/GenBank/DDBJ whole genome shotgun (WGS) entry which is preliminary data.</text>
</comment>
<dbReference type="RefSeq" id="WP_184510228.1">
    <property type="nucleotide sequence ID" value="NZ_JACHVT010000004.1"/>
</dbReference>
<evidence type="ECO:0000256" key="2">
    <source>
        <dbReference type="ARBA" id="ARBA00007935"/>
    </source>
</evidence>
<comment type="similarity">
    <text evidence="2">Belongs to the binding-protein-dependent transport system permease family. FecCD subfamily.</text>
</comment>